<feature type="domain" description="Gfo/Idh/MocA-like oxidoreductase N-terminal" evidence="2">
    <location>
        <begin position="12"/>
        <end position="141"/>
    </location>
</feature>
<dbReference type="Proteomes" id="UP001589609">
    <property type="component" value="Unassembled WGS sequence"/>
</dbReference>
<accession>A0ABV5WLK5</accession>
<dbReference type="Gene3D" id="3.30.360.10">
    <property type="entry name" value="Dihydrodipicolinate Reductase, domain 2"/>
    <property type="match status" value="1"/>
</dbReference>
<organism evidence="4 5">
    <name type="scientific">Ectobacillus funiculus</name>
    <dbReference type="NCBI Taxonomy" id="137993"/>
    <lineage>
        <taxon>Bacteria</taxon>
        <taxon>Bacillati</taxon>
        <taxon>Bacillota</taxon>
        <taxon>Bacilli</taxon>
        <taxon>Bacillales</taxon>
        <taxon>Bacillaceae</taxon>
        <taxon>Ectobacillus</taxon>
    </lineage>
</organism>
<evidence type="ECO:0000313" key="4">
    <source>
        <dbReference type="EMBL" id="MFB9761524.1"/>
    </source>
</evidence>
<proteinExistence type="inferred from homology"/>
<sequence>MIYGEKNIDKPIRWAMVGGGRGSQIGYIHRSAALRDYNFELVAGAFDINPERGRDFGANLHVDLERCYPDYKTMFAEEAKREDGIQAVSIATPNGTHYEICKAALQAGLHVVCEKPLCFTTEEAKELEALAKKMNRVVGITYGYSGHQAIEQARQMIANGDLGEIRIVNMQFAHGFHSGAVEENNASTKWRVDPKMAGPSYVLGDLGTHPLYLSEVMLPEMKIKKLLCTRQSFVKSRAPLEDNAYTIMEYDNGAVGTVWSCCVNAGSMHGQKIRVIGSKASIEWWDEQPNQLRYEVQGKPVQILERGMDYLYPEALADDRIGGGHPEGLFEAWSNLYTRFAKAMHAADHGQTLEGVWYPGIEAGVEGVRWVENCVRSADSGAVWVEYQ</sequence>
<dbReference type="EMBL" id="JBHMAF010000194">
    <property type="protein sequence ID" value="MFB9761524.1"/>
    <property type="molecule type" value="Genomic_DNA"/>
</dbReference>
<comment type="caution">
    <text evidence="4">The sequence shown here is derived from an EMBL/GenBank/DDBJ whole genome shotgun (WGS) entry which is preliminary data.</text>
</comment>
<keyword evidence="5" id="KW-1185">Reference proteome</keyword>
<name>A0ABV5WLK5_9BACI</name>
<evidence type="ECO:0000259" key="3">
    <source>
        <dbReference type="Pfam" id="PF02894"/>
    </source>
</evidence>
<comment type="similarity">
    <text evidence="1">Belongs to the Gfo/Idh/MocA family.</text>
</comment>
<dbReference type="SUPFAM" id="SSF55347">
    <property type="entry name" value="Glyceraldehyde-3-phosphate dehydrogenase-like, C-terminal domain"/>
    <property type="match status" value="1"/>
</dbReference>
<evidence type="ECO:0000313" key="5">
    <source>
        <dbReference type="Proteomes" id="UP001589609"/>
    </source>
</evidence>
<dbReference type="PANTHER" id="PTHR43708">
    <property type="entry name" value="CONSERVED EXPRESSED OXIDOREDUCTASE (EUROFUNG)"/>
    <property type="match status" value="1"/>
</dbReference>
<gene>
    <name evidence="4" type="ORF">ACFFMS_25090</name>
</gene>
<feature type="domain" description="Gfo/Idh/MocA-like oxidoreductase C-terminal" evidence="3">
    <location>
        <begin position="154"/>
        <end position="386"/>
    </location>
</feature>
<dbReference type="InterPro" id="IPR000683">
    <property type="entry name" value="Gfo/Idh/MocA-like_OxRdtase_N"/>
</dbReference>
<dbReference type="InterPro" id="IPR051317">
    <property type="entry name" value="Gfo/Idh/MocA_oxidoreduct"/>
</dbReference>
<dbReference type="RefSeq" id="WP_379951684.1">
    <property type="nucleotide sequence ID" value="NZ_JBHMAF010000194.1"/>
</dbReference>
<dbReference type="InterPro" id="IPR036291">
    <property type="entry name" value="NAD(P)-bd_dom_sf"/>
</dbReference>
<dbReference type="SUPFAM" id="SSF51735">
    <property type="entry name" value="NAD(P)-binding Rossmann-fold domains"/>
    <property type="match status" value="1"/>
</dbReference>
<reference evidence="4 5" key="1">
    <citation type="submission" date="2024-09" db="EMBL/GenBank/DDBJ databases">
        <authorList>
            <person name="Sun Q."/>
            <person name="Mori K."/>
        </authorList>
    </citation>
    <scope>NUCLEOTIDE SEQUENCE [LARGE SCALE GENOMIC DNA]</scope>
    <source>
        <strain evidence="4 5">JCM 11201</strain>
    </source>
</reference>
<protein>
    <submittedName>
        <fullName evidence="4">Gfo/Idh/MocA family protein</fullName>
    </submittedName>
</protein>
<dbReference type="Pfam" id="PF02894">
    <property type="entry name" value="GFO_IDH_MocA_C"/>
    <property type="match status" value="1"/>
</dbReference>
<dbReference type="InterPro" id="IPR004104">
    <property type="entry name" value="Gfo/Idh/MocA-like_OxRdtase_C"/>
</dbReference>
<dbReference type="Gene3D" id="3.40.50.720">
    <property type="entry name" value="NAD(P)-binding Rossmann-like Domain"/>
    <property type="match status" value="1"/>
</dbReference>
<evidence type="ECO:0000259" key="2">
    <source>
        <dbReference type="Pfam" id="PF01408"/>
    </source>
</evidence>
<evidence type="ECO:0000256" key="1">
    <source>
        <dbReference type="ARBA" id="ARBA00010928"/>
    </source>
</evidence>
<dbReference type="Pfam" id="PF01408">
    <property type="entry name" value="GFO_IDH_MocA"/>
    <property type="match status" value="1"/>
</dbReference>
<dbReference type="PANTHER" id="PTHR43708:SF3">
    <property type="entry name" value="OXIDOREDUCTASE"/>
    <property type="match status" value="1"/>
</dbReference>